<keyword evidence="2" id="KW-1185">Reference proteome</keyword>
<dbReference type="EMBL" id="JAOQBH010000033">
    <property type="protein sequence ID" value="KAJ4111479.1"/>
    <property type="molecule type" value="Genomic_DNA"/>
</dbReference>
<accession>A0ABQ8QW21</accession>
<gene>
    <name evidence="1" type="ORF">NW768_011833</name>
</gene>
<protein>
    <submittedName>
        <fullName evidence="1">Uncharacterized protein</fullName>
    </submittedName>
</protein>
<name>A0ABQ8QW21_FUSEQ</name>
<evidence type="ECO:0000313" key="1">
    <source>
        <dbReference type="EMBL" id="KAJ4111479.1"/>
    </source>
</evidence>
<reference evidence="1" key="1">
    <citation type="submission" date="2022-09" db="EMBL/GenBank/DDBJ databases">
        <title>Fusarium specimens isolated from Avocado Roots.</title>
        <authorList>
            <person name="Stajich J."/>
            <person name="Roper C."/>
            <person name="Heimlech-Rivalta G."/>
        </authorList>
    </citation>
    <scope>NUCLEOTIDE SEQUENCE</scope>
    <source>
        <strain evidence="1">CF00095</strain>
    </source>
</reference>
<organism evidence="1 2">
    <name type="scientific">Fusarium equiseti</name>
    <name type="common">Fusarium scirpi</name>
    <dbReference type="NCBI Taxonomy" id="61235"/>
    <lineage>
        <taxon>Eukaryota</taxon>
        <taxon>Fungi</taxon>
        <taxon>Dikarya</taxon>
        <taxon>Ascomycota</taxon>
        <taxon>Pezizomycotina</taxon>
        <taxon>Sordariomycetes</taxon>
        <taxon>Hypocreomycetidae</taxon>
        <taxon>Hypocreales</taxon>
        <taxon>Nectriaceae</taxon>
        <taxon>Fusarium</taxon>
        <taxon>Fusarium incarnatum-equiseti species complex</taxon>
    </lineage>
</organism>
<proteinExistence type="predicted"/>
<evidence type="ECO:0000313" key="2">
    <source>
        <dbReference type="Proteomes" id="UP001152024"/>
    </source>
</evidence>
<comment type="caution">
    <text evidence="1">The sequence shown here is derived from an EMBL/GenBank/DDBJ whole genome shotgun (WGS) entry which is preliminary data.</text>
</comment>
<dbReference type="Proteomes" id="UP001152024">
    <property type="component" value="Unassembled WGS sequence"/>
</dbReference>
<sequence length="111" mass="12508">MSKNVYKNKMEGCLWHDDRCICFGSRQNSVPSVATLVHSFSGDDLKKFKGYVEDYDAALKNNYNCVKFIIDNKSKCYSGFGDKPDGCTIADTDVPSNKDLDVENPLQYTKC</sequence>